<dbReference type="RefSeq" id="WP_061835340.1">
    <property type="nucleotide sequence ID" value="NZ_LUKE01000002.1"/>
</dbReference>
<dbReference type="SMART" id="SM00871">
    <property type="entry name" value="AraC_E_bind"/>
    <property type="match status" value="1"/>
</dbReference>
<dbReference type="Gene3D" id="3.20.80.10">
    <property type="entry name" value="Regulatory factor, effector binding domain"/>
    <property type="match status" value="1"/>
</dbReference>
<dbReference type="PANTHER" id="PTHR36444">
    <property type="entry name" value="TRANSCRIPTIONAL REGULATOR PROTEIN YOBU-RELATED"/>
    <property type="match status" value="1"/>
</dbReference>
<comment type="caution">
    <text evidence="2">The sequence shown here is derived from an EMBL/GenBank/DDBJ whole genome shotgun (WGS) entry which is preliminary data.</text>
</comment>
<feature type="domain" description="AraC effector-binding" evidence="1">
    <location>
        <begin position="1"/>
        <end position="150"/>
    </location>
</feature>
<keyword evidence="3" id="KW-1185">Reference proteome</keyword>
<name>A0A150WLE6_BDEBC</name>
<reference evidence="2 3" key="1">
    <citation type="submission" date="2016-03" db="EMBL/GenBank/DDBJ databases">
        <authorList>
            <person name="Ploux O."/>
        </authorList>
    </citation>
    <scope>NUCLEOTIDE SEQUENCE [LARGE SCALE GENOMIC DNA]</scope>
    <source>
        <strain evidence="2 3">R0</strain>
    </source>
</reference>
<dbReference type="Proteomes" id="UP000075320">
    <property type="component" value="Unassembled WGS sequence"/>
</dbReference>
<gene>
    <name evidence="2" type="ORF">AZI86_11545</name>
</gene>
<accession>A0A150WLE6</accession>
<dbReference type="PANTHER" id="PTHR36444:SF2">
    <property type="entry name" value="TRANSCRIPTIONAL REGULATOR PROTEIN YOBU-RELATED"/>
    <property type="match status" value="1"/>
</dbReference>
<sequence length="150" mass="16698">MNEKSFTVVGIKTRTSNVDEMNGVARIASLWNQFFANNIAEKIPNKLSGEILSVYHDYETDSSGPYSVMLGMKVSKATDVPGGLEVIQIPEQKYQVFPCAVGAMPEVVVQGWQQIWALEKSSEIQRKYSFDFELYPEQPGGAVNIFVAVK</sequence>
<dbReference type="AlphaFoldDB" id="A0A150WLE6"/>
<dbReference type="InterPro" id="IPR010499">
    <property type="entry name" value="AraC_E-bd"/>
</dbReference>
<dbReference type="Pfam" id="PF14526">
    <property type="entry name" value="Cass2"/>
    <property type="match status" value="1"/>
</dbReference>
<dbReference type="InterPro" id="IPR053182">
    <property type="entry name" value="YobU-like_regulator"/>
</dbReference>
<organism evidence="2 3">
    <name type="scientific">Bdellovibrio bacteriovorus</name>
    <dbReference type="NCBI Taxonomy" id="959"/>
    <lineage>
        <taxon>Bacteria</taxon>
        <taxon>Pseudomonadati</taxon>
        <taxon>Bdellovibrionota</taxon>
        <taxon>Bdellovibrionia</taxon>
        <taxon>Bdellovibrionales</taxon>
        <taxon>Pseudobdellovibrionaceae</taxon>
        <taxon>Bdellovibrio</taxon>
    </lineage>
</organism>
<dbReference type="InterPro" id="IPR011256">
    <property type="entry name" value="Reg_factor_effector_dom_sf"/>
</dbReference>
<evidence type="ECO:0000259" key="1">
    <source>
        <dbReference type="SMART" id="SM00871"/>
    </source>
</evidence>
<dbReference type="InterPro" id="IPR029441">
    <property type="entry name" value="Cass2"/>
</dbReference>
<evidence type="ECO:0000313" key="2">
    <source>
        <dbReference type="EMBL" id="KYG64829.1"/>
    </source>
</evidence>
<dbReference type="EMBL" id="LUKE01000002">
    <property type="protein sequence ID" value="KYG64829.1"/>
    <property type="molecule type" value="Genomic_DNA"/>
</dbReference>
<dbReference type="SUPFAM" id="SSF55136">
    <property type="entry name" value="Probable bacterial effector-binding domain"/>
    <property type="match status" value="1"/>
</dbReference>
<evidence type="ECO:0000313" key="3">
    <source>
        <dbReference type="Proteomes" id="UP000075320"/>
    </source>
</evidence>
<proteinExistence type="predicted"/>
<protein>
    <recommendedName>
        <fullName evidence="1">AraC effector-binding domain-containing protein</fullName>
    </recommendedName>
</protein>
<dbReference type="OrthoDB" id="3173400at2"/>